<protein>
    <submittedName>
        <fullName evidence="1">Uncharacterized protein</fullName>
    </submittedName>
</protein>
<proteinExistence type="predicted"/>
<evidence type="ECO:0000313" key="2">
    <source>
        <dbReference type="Proteomes" id="UP000464013"/>
    </source>
</evidence>
<dbReference type="AlphaFoldDB" id="A0A6I6SLH6"/>
<name>A0A6I6SLH6_9GAMM</name>
<sequence length="180" mass="20776">MSRTEIFLLQPNGGVHVLEFRNAWRGAMYVWNDIAKRYCGFERFPLGFDDKGKEQQMDVWNYGNRNPDMPEHDAIVLLSTMDHALLEPDQWERLAEAFEKYGSEHPDSSYSEQAAALRQAMESEAGKDVTGIGWLQTSVCDTEWLIWDEDGEERRSYDPSKDEGHLWILAQIDETRAEAA</sequence>
<accession>A0A6I6SLH6</accession>
<dbReference type="EMBL" id="CP035042">
    <property type="protein sequence ID" value="QHC50442.1"/>
    <property type="molecule type" value="Genomic_DNA"/>
</dbReference>
<organism evidence="1 2">
    <name type="scientific">Billgrantia tianxiuensis</name>
    <dbReference type="NCBI Taxonomy" id="2497861"/>
    <lineage>
        <taxon>Bacteria</taxon>
        <taxon>Pseudomonadati</taxon>
        <taxon>Pseudomonadota</taxon>
        <taxon>Gammaproteobacteria</taxon>
        <taxon>Oceanospirillales</taxon>
        <taxon>Halomonadaceae</taxon>
        <taxon>Billgrantia</taxon>
    </lineage>
</organism>
<dbReference type="RefSeq" id="WP_159552691.1">
    <property type="nucleotide sequence ID" value="NZ_CP035042.1"/>
</dbReference>
<dbReference type="Proteomes" id="UP000464013">
    <property type="component" value="Chromosome"/>
</dbReference>
<gene>
    <name evidence="1" type="ORF">EKK97_13815</name>
</gene>
<keyword evidence="2" id="KW-1185">Reference proteome</keyword>
<dbReference type="OrthoDB" id="2991569at2"/>
<evidence type="ECO:0000313" key="1">
    <source>
        <dbReference type="EMBL" id="QHC50442.1"/>
    </source>
</evidence>
<reference evidence="1 2" key="1">
    <citation type="submission" date="2019-01" db="EMBL/GenBank/DDBJ databases">
        <title>Complete genome of a denitifying bacterium Halomons sp. BC-M4-5.</title>
        <authorList>
            <person name="Wang L."/>
            <person name="Shao Z."/>
        </authorList>
    </citation>
    <scope>NUCLEOTIDE SEQUENCE [LARGE SCALE GENOMIC DNA]</scope>
    <source>
        <strain evidence="1 2">BC-M4-5</strain>
    </source>
</reference>
<dbReference type="KEGG" id="htx:EKK97_13815"/>